<protein>
    <submittedName>
        <fullName evidence="2">Uncharacterized protein</fullName>
    </submittedName>
</protein>
<keyword evidence="1" id="KW-0812">Transmembrane</keyword>
<reference evidence="2" key="1">
    <citation type="submission" date="2021-02" db="EMBL/GenBank/DDBJ databases">
        <authorList>
            <person name="Nowell W R."/>
        </authorList>
    </citation>
    <scope>NUCLEOTIDE SEQUENCE</scope>
</reference>
<keyword evidence="1" id="KW-0472">Membrane</keyword>
<evidence type="ECO:0000256" key="1">
    <source>
        <dbReference type="SAM" id="Phobius"/>
    </source>
</evidence>
<dbReference type="Proteomes" id="UP000663834">
    <property type="component" value="Unassembled WGS sequence"/>
</dbReference>
<feature type="transmembrane region" description="Helical" evidence="1">
    <location>
        <begin position="23"/>
        <end position="43"/>
    </location>
</feature>
<evidence type="ECO:0000313" key="3">
    <source>
        <dbReference type="Proteomes" id="UP000663834"/>
    </source>
</evidence>
<evidence type="ECO:0000313" key="2">
    <source>
        <dbReference type="EMBL" id="CAF1240453.1"/>
    </source>
</evidence>
<proteinExistence type="predicted"/>
<comment type="caution">
    <text evidence="2">The sequence shown here is derived from an EMBL/GenBank/DDBJ whole genome shotgun (WGS) entry which is preliminary data.</text>
</comment>
<keyword evidence="1" id="KW-1133">Transmembrane helix</keyword>
<organism evidence="2 3">
    <name type="scientific">Rotaria magnacalcarata</name>
    <dbReference type="NCBI Taxonomy" id="392030"/>
    <lineage>
        <taxon>Eukaryota</taxon>
        <taxon>Metazoa</taxon>
        <taxon>Spiralia</taxon>
        <taxon>Gnathifera</taxon>
        <taxon>Rotifera</taxon>
        <taxon>Eurotatoria</taxon>
        <taxon>Bdelloidea</taxon>
        <taxon>Philodinida</taxon>
        <taxon>Philodinidae</taxon>
        <taxon>Rotaria</taxon>
    </lineage>
</organism>
<dbReference type="EMBL" id="CAJNOW010000118">
    <property type="protein sequence ID" value="CAF1240453.1"/>
    <property type="molecule type" value="Genomic_DNA"/>
</dbReference>
<gene>
    <name evidence="2" type="ORF">KQP761_LOCUS1770</name>
</gene>
<name>A0A814ZCD2_9BILA</name>
<sequence length="139" mass="16230">MQQIVLWKNVSIDHMQELMERSMGTVFILQRMLNIVMIILGLIKVLNVSRMIGLEYLLASVSLPYQHHFSLTVELDRYFESSVAPSDLCLIFLASVSLPYQHHFSLTVELDRYFESSVALTMYLNFLGLSFIPYQHHRF</sequence>
<dbReference type="AlphaFoldDB" id="A0A814ZCD2"/>
<accession>A0A814ZCD2</accession>